<evidence type="ECO:0000259" key="6">
    <source>
        <dbReference type="PROSITE" id="PS50118"/>
    </source>
</evidence>
<dbReference type="PROSITE" id="PS50118">
    <property type="entry name" value="HMG_BOX_2"/>
    <property type="match status" value="1"/>
</dbReference>
<dbReference type="HOGENOM" id="CLU_1333278_0_0_1"/>
<evidence type="ECO:0000256" key="2">
    <source>
        <dbReference type="ARBA" id="ARBA00023242"/>
    </source>
</evidence>
<evidence type="ECO:0000256" key="3">
    <source>
        <dbReference type="PROSITE-ProRule" id="PRU00267"/>
    </source>
</evidence>
<dbReference type="GO" id="GO:0010468">
    <property type="term" value="P:regulation of gene expression"/>
    <property type="evidence" value="ECO:0007669"/>
    <property type="project" value="TreeGrafter"/>
</dbReference>
<dbReference type="AlphaFoldDB" id="T1GIL1"/>
<dbReference type="GO" id="GO:0005634">
    <property type="term" value="C:nucleus"/>
    <property type="evidence" value="ECO:0007669"/>
    <property type="project" value="UniProtKB-UniRule"/>
</dbReference>
<feature type="region of interest" description="Disordered" evidence="5">
    <location>
        <begin position="152"/>
        <end position="206"/>
    </location>
</feature>
<keyword evidence="2 3" id="KW-0539">Nucleus</keyword>
<evidence type="ECO:0000313" key="7">
    <source>
        <dbReference type="EnsemblMetazoa" id="MESCA003292-PA"/>
    </source>
</evidence>
<dbReference type="SUPFAM" id="SSF47095">
    <property type="entry name" value="HMG-box"/>
    <property type="match status" value="1"/>
</dbReference>
<dbReference type="PANTHER" id="PTHR46040">
    <property type="entry name" value="HIGH MOBILITY GROUP PROTEIN 2"/>
    <property type="match status" value="1"/>
</dbReference>
<feature type="compositionally biased region" description="Basic and acidic residues" evidence="5">
    <location>
        <begin position="167"/>
        <end position="182"/>
    </location>
</feature>
<dbReference type="InterPro" id="IPR009071">
    <property type="entry name" value="HMG_box_dom"/>
</dbReference>
<dbReference type="Gene3D" id="1.10.30.10">
    <property type="entry name" value="High mobility group box domain"/>
    <property type="match status" value="1"/>
</dbReference>
<dbReference type="Proteomes" id="UP000015102">
    <property type="component" value="Unassembled WGS sequence"/>
</dbReference>
<name>T1GIL1_MEGSC</name>
<evidence type="ECO:0000313" key="8">
    <source>
        <dbReference type="Proteomes" id="UP000015102"/>
    </source>
</evidence>
<dbReference type="Pfam" id="PF00505">
    <property type="entry name" value="HMG_box"/>
    <property type="match status" value="1"/>
</dbReference>
<reference evidence="7" key="2">
    <citation type="submission" date="2015-06" db="UniProtKB">
        <authorList>
            <consortium name="EnsemblMetazoa"/>
        </authorList>
    </citation>
    <scope>IDENTIFICATION</scope>
</reference>
<keyword evidence="1 3" id="KW-0238">DNA-binding</keyword>
<feature type="compositionally biased region" description="Basic and acidic residues" evidence="5">
    <location>
        <begin position="1"/>
        <end position="18"/>
    </location>
</feature>
<keyword evidence="8" id="KW-1185">Reference proteome</keyword>
<feature type="region of interest" description="Disordered" evidence="5">
    <location>
        <begin position="1"/>
        <end position="62"/>
    </location>
</feature>
<dbReference type="CDD" id="cd21980">
    <property type="entry name" value="HMG-box_HMG20"/>
    <property type="match status" value="1"/>
</dbReference>
<dbReference type="OMA" id="MNFRKES"/>
<protein>
    <recommendedName>
        <fullName evidence="6">HMG box domain-containing protein</fullName>
    </recommendedName>
</protein>
<dbReference type="InterPro" id="IPR036910">
    <property type="entry name" value="HMG_box_dom_sf"/>
</dbReference>
<dbReference type="EMBL" id="CAQQ02001166">
    <property type="status" value="NOT_ANNOTATED_CDS"/>
    <property type="molecule type" value="Genomic_DNA"/>
</dbReference>
<feature type="compositionally biased region" description="Polar residues" evidence="5">
    <location>
        <begin position="185"/>
        <end position="206"/>
    </location>
</feature>
<dbReference type="EnsemblMetazoa" id="MESCA003292-RA">
    <property type="protein sequence ID" value="MESCA003292-PA"/>
    <property type="gene ID" value="MESCA003292"/>
</dbReference>
<feature type="DNA-binding region" description="HMG box" evidence="3">
    <location>
        <begin position="70"/>
        <end position="138"/>
    </location>
</feature>
<evidence type="ECO:0000256" key="4">
    <source>
        <dbReference type="SAM" id="Coils"/>
    </source>
</evidence>
<feature type="domain" description="HMG box" evidence="6">
    <location>
        <begin position="70"/>
        <end position="138"/>
    </location>
</feature>
<feature type="compositionally biased region" description="Basic residues" evidence="5">
    <location>
        <begin position="47"/>
        <end position="62"/>
    </location>
</feature>
<organism evidence="7 8">
    <name type="scientific">Megaselia scalaris</name>
    <name type="common">Humpbacked fly</name>
    <name type="synonym">Phora scalaris</name>
    <dbReference type="NCBI Taxonomy" id="36166"/>
    <lineage>
        <taxon>Eukaryota</taxon>
        <taxon>Metazoa</taxon>
        <taxon>Ecdysozoa</taxon>
        <taxon>Arthropoda</taxon>
        <taxon>Hexapoda</taxon>
        <taxon>Insecta</taxon>
        <taxon>Pterygota</taxon>
        <taxon>Neoptera</taxon>
        <taxon>Endopterygota</taxon>
        <taxon>Diptera</taxon>
        <taxon>Brachycera</taxon>
        <taxon>Muscomorpha</taxon>
        <taxon>Platypezoidea</taxon>
        <taxon>Phoridae</taxon>
        <taxon>Megaseliini</taxon>
        <taxon>Megaselia</taxon>
    </lineage>
</organism>
<evidence type="ECO:0000256" key="1">
    <source>
        <dbReference type="ARBA" id="ARBA00023125"/>
    </source>
</evidence>
<reference evidence="8" key="1">
    <citation type="submission" date="2013-02" db="EMBL/GenBank/DDBJ databases">
        <authorList>
            <person name="Hughes D."/>
        </authorList>
    </citation>
    <scope>NUCLEOTIDE SEQUENCE</scope>
    <source>
        <strain>Durham</strain>
        <strain evidence="8">NC isolate 2 -- Noor lab</strain>
    </source>
</reference>
<proteinExistence type="predicted"/>
<evidence type="ECO:0000256" key="5">
    <source>
        <dbReference type="SAM" id="MobiDB-lite"/>
    </source>
</evidence>
<keyword evidence="4" id="KW-0175">Coiled coil</keyword>
<sequence>MELKKMMESDGAEDVLHIDEEENDAEDEGGKDTTIDGEASVNDNSVPKRKRGTKQKFKVKRRKIKEVGAPKMPLTGYVRFMNFRKESIRSDFPNKQLKEYIKLIGDEWNNLPADQKNKYLEEAEEDKARYNRELEEFFASRPDILAEEIARNKMSQKKAPQTLVSTEKVEKDKPKQITEKPSTKPVPSTSLPAHQNLKLQNQCLLP</sequence>
<dbReference type="SMART" id="SM00398">
    <property type="entry name" value="HMG"/>
    <property type="match status" value="1"/>
</dbReference>
<feature type="coiled-coil region" evidence="4">
    <location>
        <begin position="113"/>
        <end position="140"/>
    </location>
</feature>
<accession>T1GIL1</accession>
<dbReference type="GO" id="GO:0003677">
    <property type="term" value="F:DNA binding"/>
    <property type="evidence" value="ECO:0007669"/>
    <property type="project" value="UniProtKB-UniRule"/>
</dbReference>
<dbReference type="InterPro" id="IPR051965">
    <property type="entry name" value="ChromReg_NeuronalGeneExpr"/>
</dbReference>
<dbReference type="PANTHER" id="PTHR46040:SF3">
    <property type="entry name" value="HIGH MOBILITY GROUP PROTEIN 2"/>
    <property type="match status" value="1"/>
</dbReference>
<dbReference type="STRING" id="36166.T1GIL1"/>